<organism evidence="6 7">
    <name type="scientific">Lachnotalea glycerini</name>
    <dbReference type="NCBI Taxonomy" id="1763509"/>
    <lineage>
        <taxon>Bacteria</taxon>
        <taxon>Bacillati</taxon>
        <taxon>Bacillota</taxon>
        <taxon>Clostridia</taxon>
        <taxon>Lachnospirales</taxon>
        <taxon>Lachnospiraceae</taxon>
        <taxon>Lachnotalea</taxon>
    </lineage>
</organism>
<evidence type="ECO:0000256" key="1">
    <source>
        <dbReference type="ARBA" id="ARBA00003535"/>
    </source>
</evidence>
<sequence length="351" mass="38114">MLEIKPLQIGELVAKVPVIQGGMGVGISLSNLAGNVAAEGGIGIISTAQIGFRSKEFNKNPMAENLKAIAEEIKKAREIAKGGIIGVNIMVATKDYEEYVKAAVKAGVDLIISGAGLPTILPKLIESSKTKIAPIVSSLKAADIICKLWDRRYKKSPDLVVIEGAKAGGHLGFSLEEIESFNQDEYDMEIEKIIKLVDEYGKKYEKQIPVVVAGGVYTREDLEHYINLGASGVQIASRFVGTYECDADIKYKEAYIKAAKEDVVIVKSPVGMPGRAIHNAFLERLKQGPIKVEGCKNCLSHCDPATIPYCITQALINAAKGDIDNGLIFCGENVYRVDKMVHVKDIMDEFK</sequence>
<dbReference type="CDD" id="cd04730">
    <property type="entry name" value="NPD_like"/>
    <property type="match status" value="1"/>
</dbReference>
<dbReference type="Proteomes" id="UP000216411">
    <property type="component" value="Unassembled WGS sequence"/>
</dbReference>
<keyword evidence="6" id="KW-0503">Monooxygenase</keyword>
<evidence type="ECO:0000256" key="4">
    <source>
        <dbReference type="ARBA" id="ARBA00022643"/>
    </source>
</evidence>
<keyword evidence="4" id="KW-0288">FMN</keyword>
<gene>
    <name evidence="6" type="ORF">CG710_011425</name>
</gene>
<evidence type="ECO:0000256" key="5">
    <source>
        <dbReference type="ARBA" id="ARBA00023002"/>
    </source>
</evidence>
<dbReference type="Gene3D" id="3.20.20.70">
    <property type="entry name" value="Aldolase class I"/>
    <property type="match status" value="1"/>
</dbReference>
<reference evidence="6 7" key="1">
    <citation type="journal article" date="2017" name="Genome Announc.">
        <title>Draft Genome Sequence of a Sporulating and Motile Strain of Lachnotalea glycerini Isolated from Water in Quebec City, Canada.</title>
        <authorList>
            <person name="Maheux A.F."/>
            <person name="Boudreau D.K."/>
            <person name="Berube E."/>
            <person name="Boissinot M."/>
            <person name="Raymond F."/>
            <person name="Brodeur S."/>
            <person name="Corbeil J."/>
            <person name="Isabel S."/>
            <person name="Omar R.F."/>
            <person name="Bergeron M.G."/>
        </authorList>
    </citation>
    <scope>NUCLEOTIDE SEQUENCE [LARGE SCALE GENOMIC DNA]</scope>
    <source>
        <strain evidence="6 7">CCRI-19302</strain>
    </source>
</reference>
<dbReference type="RefSeq" id="WP_094377692.1">
    <property type="nucleotide sequence ID" value="NZ_NOKA02000022.1"/>
</dbReference>
<dbReference type="SUPFAM" id="SSF51412">
    <property type="entry name" value="Inosine monophosphate dehydrogenase (IMPDH)"/>
    <property type="match status" value="1"/>
</dbReference>
<dbReference type="PANTHER" id="PTHR32332">
    <property type="entry name" value="2-NITROPROPANE DIOXYGENASE"/>
    <property type="match status" value="1"/>
</dbReference>
<comment type="function">
    <text evidence="1">Nitronate monooxygenase that uses molecular oxygen to catalyze the oxidative denitrification of alkyl nitronates. Acts on propionate 3-nitronate (P3N), the presumed physiological substrate. Probably functions in the detoxification of P3N, a metabolic poison produced by plants and fungi as a defense mechanism.</text>
</comment>
<evidence type="ECO:0000256" key="3">
    <source>
        <dbReference type="ARBA" id="ARBA00022630"/>
    </source>
</evidence>
<dbReference type="OrthoDB" id="9778912at2"/>
<dbReference type="PANTHER" id="PTHR32332:SF18">
    <property type="entry name" value="2-NITROPROPANE DIOXYGENASE"/>
    <property type="match status" value="1"/>
</dbReference>
<name>A0A371JEF4_9FIRM</name>
<dbReference type="EMBL" id="NOKA02000022">
    <property type="protein sequence ID" value="RDY31112.1"/>
    <property type="molecule type" value="Genomic_DNA"/>
</dbReference>
<dbReference type="AlphaFoldDB" id="A0A371JEF4"/>
<dbReference type="InterPro" id="IPR004136">
    <property type="entry name" value="NMO"/>
</dbReference>
<dbReference type="GO" id="GO:0018580">
    <property type="term" value="F:nitronate monooxygenase activity"/>
    <property type="evidence" value="ECO:0007669"/>
    <property type="project" value="InterPro"/>
</dbReference>
<keyword evidence="5" id="KW-0560">Oxidoreductase</keyword>
<evidence type="ECO:0000313" key="7">
    <source>
        <dbReference type="Proteomes" id="UP000216411"/>
    </source>
</evidence>
<proteinExistence type="predicted"/>
<keyword evidence="7" id="KW-1185">Reference proteome</keyword>
<accession>A0A371JEF4</accession>
<comment type="caution">
    <text evidence="6">The sequence shown here is derived from an EMBL/GenBank/DDBJ whole genome shotgun (WGS) entry which is preliminary data.</text>
</comment>
<dbReference type="Pfam" id="PF03060">
    <property type="entry name" value="NMO"/>
    <property type="match status" value="1"/>
</dbReference>
<evidence type="ECO:0000313" key="6">
    <source>
        <dbReference type="EMBL" id="RDY31112.1"/>
    </source>
</evidence>
<keyword evidence="3" id="KW-0285">Flavoprotein</keyword>
<protein>
    <recommendedName>
        <fullName evidence="2">Probable nitronate monooxygenase</fullName>
    </recommendedName>
</protein>
<evidence type="ECO:0000256" key="2">
    <source>
        <dbReference type="ARBA" id="ARBA00013457"/>
    </source>
</evidence>
<dbReference type="InterPro" id="IPR013785">
    <property type="entry name" value="Aldolase_TIM"/>
</dbReference>